<dbReference type="Gene3D" id="3.40.50.1820">
    <property type="entry name" value="alpha/beta hydrolase"/>
    <property type="match status" value="1"/>
</dbReference>
<keyword evidence="1" id="KW-0378">Hydrolase</keyword>
<dbReference type="InterPro" id="IPR001375">
    <property type="entry name" value="Peptidase_S9_cat"/>
</dbReference>
<feature type="chain" id="PRO_5047082675" evidence="2">
    <location>
        <begin position="22"/>
        <end position="665"/>
    </location>
</feature>
<dbReference type="InterPro" id="IPR029058">
    <property type="entry name" value="AB_hydrolase_fold"/>
</dbReference>
<reference evidence="4 5" key="1">
    <citation type="journal article" date="2019" name="Int. J. Syst. Evol. Microbiol.">
        <title>The Global Catalogue of Microorganisms (GCM) 10K type strain sequencing project: providing services to taxonomists for standard genome sequencing and annotation.</title>
        <authorList>
            <consortium name="The Broad Institute Genomics Platform"/>
            <consortium name="The Broad Institute Genome Sequencing Center for Infectious Disease"/>
            <person name="Wu L."/>
            <person name="Ma J."/>
        </authorList>
    </citation>
    <scope>NUCLEOTIDE SEQUENCE [LARGE SCALE GENOMIC DNA]</scope>
    <source>
        <strain evidence="4 5">JCM 15896</strain>
    </source>
</reference>
<feature type="signal peptide" evidence="2">
    <location>
        <begin position="1"/>
        <end position="21"/>
    </location>
</feature>
<proteinExistence type="predicted"/>
<evidence type="ECO:0000256" key="2">
    <source>
        <dbReference type="SAM" id="SignalP"/>
    </source>
</evidence>
<protein>
    <submittedName>
        <fullName evidence="4">S9 family peptidase</fullName>
    </submittedName>
</protein>
<evidence type="ECO:0000313" key="5">
    <source>
        <dbReference type="Proteomes" id="UP001500359"/>
    </source>
</evidence>
<accession>A0ABN1LFU3</accession>
<keyword evidence="2" id="KW-0732">Signal</keyword>
<sequence>MFKFTGTLFALIFIFSPNLHASKLTLQDFLAKPGMISASISPNGKYVATVWNIEDNRTVMVYDLDANKIITKFGDNIIRPFGVTWANDKRILVKLLVPYKTSQVRRDARSKDDFDIDDYFMFGRIVSTDISGEGLVELMNDERTAKRNVNLSRIPHYLPDDKDHILMSSKRRERLALFKVNVNDGESELVITGGKNTIDYLIDENGKVLYRYDYKRIAKVLEIFALSDGQEWELVEEFYFDEEDQEKNEIKLEDLVGLYNGKLVYRKMNEESGFHELITLDGETTEVLVSVPNRDVVGVITDGINSEVIGYRTLGDVYRSYYFDEKLQSRYTAAAKYFEGENFAFRSIDEKEQRAVVISSGSNNPFTYHTYDLVNDKMQTLNYPYTSLPMDKLAAGIKIQYPTRDKQILNGYILLPPEFDGSQAMPLVVMPHGGPHARDYLGYDKYAQFIATRGYIVMQPNFRGSTGYGKQFEEAGYKQWGGIMQEDLEDVVTFLVSEGLVDKKRVCIVGASYGGYAALMGAVKTPDMFRCAISISGVSHLPEQVEFDLDKYDSERFHNYIKDSIGDPEKDMPMLVAKSPALQADKINIPVLLIHGDDDDIVPLEQSEMMFDALDDRKKWVRMITLKETGHNTLYYKQDIEDVFTETEAFLSDFLPVNSAAKQAN</sequence>
<dbReference type="Proteomes" id="UP001500359">
    <property type="component" value="Unassembled WGS sequence"/>
</dbReference>
<gene>
    <name evidence="4" type="ORF">GCM10009114_11050</name>
</gene>
<evidence type="ECO:0000256" key="1">
    <source>
        <dbReference type="ARBA" id="ARBA00022801"/>
    </source>
</evidence>
<dbReference type="Pfam" id="PF00326">
    <property type="entry name" value="Peptidase_S9"/>
    <property type="match status" value="1"/>
</dbReference>
<comment type="caution">
    <text evidence="4">The sequence shown here is derived from an EMBL/GenBank/DDBJ whole genome shotgun (WGS) entry which is preliminary data.</text>
</comment>
<dbReference type="EMBL" id="BAAAFD010000002">
    <property type="protein sequence ID" value="GAA0854595.1"/>
    <property type="molecule type" value="Genomic_DNA"/>
</dbReference>
<feature type="domain" description="Peptidase S9 prolyl oligopeptidase catalytic" evidence="3">
    <location>
        <begin position="445"/>
        <end position="653"/>
    </location>
</feature>
<dbReference type="PANTHER" id="PTHR42776">
    <property type="entry name" value="SERINE PEPTIDASE S9 FAMILY MEMBER"/>
    <property type="match status" value="1"/>
</dbReference>
<dbReference type="PANTHER" id="PTHR42776:SF27">
    <property type="entry name" value="DIPEPTIDYL PEPTIDASE FAMILY MEMBER 6"/>
    <property type="match status" value="1"/>
</dbReference>
<evidence type="ECO:0000313" key="4">
    <source>
        <dbReference type="EMBL" id="GAA0854595.1"/>
    </source>
</evidence>
<name>A0ABN1LFU3_9ALTE</name>
<keyword evidence="5" id="KW-1185">Reference proteome</keyword>
<dbReference type="SUPFAM" id="SSF53474">
    <property type="entry name" value="alpha/beta-Hydrolases"/>
    <property type="match status" value="1"/>
</dbReference>
<organism evidence="4 5">
    <name type="scientific">Aliiglaciecola litoralis</name>
    <dbReference type="NCBI Taxonomy" id="582857"/>
    <lineage>
        <taxon>Bacteria</taxon>
        <taxon>Pseudomonadati</taxon>
        <taxon>Pseudomonadota</taxon>
        <taxon>Gammaproteobacteria</taxon>
        <taxon>Alteromonadales</taxon>
        <taxon>Alteromonadaceae</taxon>
        <taxon>Aliiglaciecola</taxon>
    </lineage>
</organism>
<dbReference type="RefSeq" id="WP_343857364.1">
    <property type="nucleotide sequence ID" value="NZ_BAAAFD010000002.1"/>
</dbReference>
<dbReference type="SUPFAM" id="SSF82171">
    <property type="entry name" value="DPP6 N-terminal domain-like"/>
    <property type="match status" value="1"/>
</dbReference>
<evidence type="ECO:0000259" key="3">
    <source>
        <dbReference type="Pfam" id="PF00326"/>
    </source>
</evidence>